<feature type="domain" description="Signal transduction histidine kinase internal region" evidence="2">
    <location>
        <begin position="159"/>
        <end position="235"/>
    </location>
</feature>
<keyword evidence="1" id="KW-1133">Transmembrane helix</keyword>
<dbReference type="AlphaFoldDB" id="A0A7L7L860"/>
<dbReference type="KEGG" id="add:HUW48_11195"/>
<dbReference type="PANTHER" id="PTHR34220:SF7">
    <property type="entry name" value="SENSOR HISTIDINE KINASE YPDA"/>
    <property type="match status" value="1"/>
</dbReference>
<keyword evidence="3" id="KW-0808">Transferase</keyword>
<keyword evidence="4" id="KW-1185">Reference proteome</keyword>
<dbReference type="InterPro" id="IPR010559">
    <property type="entry name" value="Sig_transdc_His_kin_internal"/>
</dbReference>
<dbReference type="InterPro" id="IPR050640">
    <property type="entry name" value="Bact_2-comp_sensor_kinase"/>
</dbReference>
<evidence type="ECO:0000313" key="3">
    <source>
        <dbReference type="EMBL" id="QMU28569.1"/>
    </source>
</evidence>
<keyword evidence="1" id="KW-0812">Transmembrane</keyword>
<feature type="transmembrane region" description="Helical" evidence="1">
    <location>
        <begin position="12"/>
        <end position="31"/>
    </location>
</feature>
<dbReference type="Pfam" id="PF06580">
    <property type="entry name" value="His_kinase"/>
    <property type="match status" value="1"/>
</dbReference>
<evidence type="ECO:0000313" key="4">
    <source>
        <dbReference type="Proteomes" id="UP000514509"/>
    </source>
</evidence>
<keyword evidence="1" id="KW-0472">Membrane</keyword>
<name>A0A7L7L860_9BACT</name>
<dbReference type="EMBL" id="CP055153">
    <property type="protein sequence ID" value="QMU28569.1"/>
    <property type="molecule type" value="Genomic_DNA"/>
</dbReference>
<protein>
    <submittedName>
        <fullName evidence="3">Histidine kinase</fullName>
    </submittedName>
</protein>
<sequence length="349" mass="40991">MQKLHDTRIRIAGMLIQNIILFLFFYLPRVTQEHEPVLKILLWQLLFTFVMWEGTRLAVRFSRSQFTGLKKQGSRILLLAFLVVLLSILVGCWHVWVEFLLGFWQHEEMNVYNFLYSIGMTLFFCQLIAAVYECIYYLLEWKKSVTVAEDLEKRNLQSQLDSLKNQVSPHFLFNSLNTLSGLIEEDPKRALRFVDELSQIYRYLLQSNEKELIPLDQELEFIQAYFYLLQTRFEKGVFLIVEVAPELKVYLIPPLTLQILLENAVKHNIISETAPLHIRIYSDNFNNLLVENNLQKRSTAVFSNKMGLVNVSAKYHLLNQPEIIIQENESIFQVQIPLISPKIHAHRNS</sequence>
<dbReference type="GO" id="GO:0016020">
    <property type="term" value="C:membrane"/>
    <property type="evidence" value="ECO:0007669"/>
    <property type="project" value="InterPro"/>
</dbReference>
<gene>
    <name evidence="3" type="ORF">HUW48_11195</name>
</gene>
<feature type="transmembrane region" description="Helical" evidence="1">
    <location>
        <begin position="76"/>
        <end position="96"/>
    </location>
</feature>
<organism evidence="3 4">
    <name type="scientific">Adhaeribacter radiodurans</name>
    <dbReference type="NCBI Taxonomy" id="2745197"/>
    <lineage>
        <taxon>Bacteria</taxon>
        <taxon>Pseudomonadati</taxon>
        <taxon>Bacteroidota</taxon>
        <taxon>Cytophagia</taxon>
        <taxon>Cytophagales</taxon>
        <taxon>Hymenobacteraceae</taxon>
        <taxon>Adhaeribacter</taxon>
    </lineage>
</organism>
<dbReference type="PANTHER" id="PTHR34220">
    <property type="entry name" value="SENSOR HISTIDINE KINASE YPDA"/>
    <property type="match status" value="1"/>
</dbReference>
<reference evidence="3 4" key="1">
    <citation type="submission" date="2020-08" db="EMBL/GenBank/DDBJ databases">
        <title>Adhaeribacter dokdonensis sp. nov., isolated from the rhizosphere of Elymus tsukushiensis, a plant native to the Dokdo Islands, Republic of Korea.</title>
        <authorList>
            <person name="Ghim S.Y."/>
        </authorList>
    </citation>
    <scope>NUCLEOTIDE SEQUENCE [LARGE SCALE GENOMIC DNA]</scope>
    <source>
        <strain evidence="3 4">KUDC8001</strain>
    </source>
</reference>
<accession>A0A7L7L860</accession>
<feature type="transmembrane region" description="Helical" evidence="1">
    <location>
        <begin position="37"/>
        <end position="55"/>
    </location>
</feature>
<feature type="transmembrane region" description="Helical" evidence="1">
    <location>
        <begin position="116"/>
        <end position="139"/>
    </location>
</feature>
<keyword evidence="3" id="KW-0418">Kinase</keyword>
<evidence type="ECO:0000256" key="1">
    <source>
        <dbReference type="SAM" id="Phobius"/>
    </source>
</evidence>
<proteinExistence type="predicted"/>
<dbReference type="Proteomes" id="UP000514509">
    <property type="component" value="Chromosome"/>
</dbReference>
<evidence type="ECO:0000259" key="2">
    <source>
        <dbReference type="Pfam" id="PF06580"/>
    </source>
</evidence>
<dbReference type="GO" id="GO:0000155">
    <property type="term" value="F:phosphorelay sensor kinase activity"/>
    <property type="evidence" value="ECO:0007669"/>
    <property type="project" value="InterPro"/>
</dbReference>
<dbReference type="RefSeq" id="WP_182415752.1">
    <property type="nucleotide sequence ID" value="NZ_CP055153.1"/>
</dbReference>